<feature type="domain" description="EngC GTPase" evidence="11">
    <location>
        <begin position="108"/>
        <end position="255"/>
    </location>
</feature>
<dbReference type="PANTHER" id="PTHR32120">
    <property type="entry name" value="SMALL RIBOSOMAL SUBUNIT BIOGENESIS GTPASE RSGA"/>
    <property type="match status" value="1"/>
</dbReference>
<dbReference type="RefSeq" id="WP_308703938.1">
    <property type="nucleotide sequence ID" value="NZ_AP027463.1"/>
</dbReference>
<dbReference type="CDD" id="cd01854">
    <property type="entry name" value="YjeQ_EngC"/>
    <property type="match status" value="1"/>
</dbReference>
<feature type="binding site" evidence="10">
    <location>
        <position position="291"/>
    </location>
    <ligand>
        <name>Zn(2+)</name>
        <dbReference type="ChEBI" id="CHEBI:29105"/>
    </ligand>
</feature>
<comment type="subunit">
    <text evidence="10">Monomer. Associates with 30S ribosomal subunit, binds 16S rRNA.</text>
</comment>
<keyword evidence="2 10" id="KW-0690">Ribosome biogenesis</keyword>
<reference evidence="13 14" key="1">
    <citation type="journal article" date="2023" name="Int. J. Syst. Evol. Microbiol.">
        <title>Lactiplantibacillus brownii sp. nov., a novel psychrotolerant species isolated from sauerkraut.</title>
        <authorList>
            <person name="Heng Y.C."/>
            <person name="Silvaraju S."/>
            <person name="Lee J.K.Y."/>
            <person name="Kittelmann S."/>
        </authorList>
    </citation>
    <scope>NUCLEOTIDE SEQUENCE [LARGE SCALE GENOMIC DNA]</scope>
    <source>
        <strain evidence="13 14">WILCCON 0030</strain>
    </source>
</reference>
<dbReference type="InterPro" id="IPR004881">
    <property type="entry name" value="Ribosome_biogen_GTPase_RsgA"/>
</dbReference>
<evidence type="ECO:0000256" key="10">
    <source>
        <dbReference type="HAMAP-Rule" id="MF_01820"/>
    </source>
</evidence>
<evidence type="ECO:0000256" key="9">
    <source>
        <dbReference type="ARBA" id="ARBA00023134"/>
    </source>
</evidence>
<dbReference type="PANTHER" id="PTHR32120:SF10">
    <property type="entry name" value="SMALL RIBOSOMAL SUBUNIT BIOGENESIS GTPASE RSGA"/>
    <property type="match status" value="1"/>
</dbReference>
<evidence type="ECO:0000256" key="5">
    <source>
        <dbReference type="ARBA" id="ARBA00022741"/>
    </source>
</evidence>
<dbReference type="Gene3D" id="3.40.50.300">
    <property type="entry name" value="P-loop containing nucleotide triphosphate hydrolases"/>
    <property type="match status" value="1"/>
</dbReference>
<feature type="binding site" evidence="10">
    <location>
        <position position="283"/>
    </location>
    <ligand>
        <name>Zn(2+)</name>
        <dbReference type="ChEBI" id="CHEBI:29105"/>
    </ligand>
</feature>
<comment type="function">
    <text evidence="10">One of several proteins that assist in the late maturation steps of the functional core of the 30S ribosomal subunit. Helps release RbfA from mature subunits. May play a role in the assembly of ribosomal proteins into the subunit. Circularly permuted GTPase that catalyzes slow GTP hydrolysis, GTPase activity is stimulated by the 30S ribosomal subunit.</text>
</comment>
<comment type="cofactor">
    <cofactor evidence="10">
        <name>Zn(2+)</name>
        <dbReference type="ChEBI" id="CHEBI:29105"/>
    </cofactor>
    <text evidence="10">Binds 1 zinc ion per subunit.</text>
</comment>
<dbReference type="SUPFAM" id="SSF52540">
    <property type="entry name" value="P-loop containing nucleoside triphosphate hydrolases"/>
    <property type="match status" value="1"/>
</dbReference>
<organism evidence="13 14">
    <name type="scientific">Lactiplantibacillus brownii</name>
    <dbReference type="NCBI Taxonomy" id="3069269"/>
    <lineage>
        <taxon>Bacteria</taxon>
        <taxon>Bacillati</taxon>
        <taxon>Bacillota</taxon>
        <taxon>Bacilli</taxon>
        <taxon>Lactobacillales</taxon>
        <taxon>Lactobacillaceae</taxon>
        <taxon>Lactiplantibacillus</taxon>
    </lineage>
</organism>
<comment type="subcellular location">
    <subcellularLocation>
        <location evidence="10">Cytoplasm</location>
    </subcellularLocation>
</comment>
<dbReference type="PROSITE" id="PS51721">
    <property type="entry name" value="G_CP"/>
    <property type="match status" value="1"/>
</dbReference>
<evidence type="ECO:0000259" key="12">
    <source>
        <dbReference type="PROSITE" id="PS51721"/>
    </source>
</evidence>
<dbReference type="InterPro" id="IPR027417">
    <property type="entry name" value="P-loop_NTPase"/>
</dbReference>
<feature type="binding site" evidence="10">
    <location>
        <begin position="147"/>
        <end position="150"/>
    </location>
    <ligand>
        <name>GTP</name>
        <dbReference type="ChEBI" id="CHEBI:37565"/>
    </ligand>
</feature>
<feature type="binding site" evidence="10">
    <location>
        <begin position="199"/>
        <end position="207"/>
    </location>
    <ligand>
        <name>GTP</name>
        <dbReference type="ChEBI" id="CHEBI:37565"/>
    </ligand>
</feature>
<evidence type="ECO:0000313" key="14">
    <source>
        <dbReference type="Proteomes" id="UP001227831"/>
    </source>
</evidence>
<dbReference type="EMBL" id="JAVCWF010000001">
    <property type="protein sequence ID" value="MDQ7938247.1"/>
    <property type="molecule type" value="Genomic_DNA"/>
</dbReference>
<dbReference type="Gene3D" id="1.10.40.50">
    <property type="entry name" value="Probable gtpase engc, domain 3"/>
    <property type="match status" value="1"/>
</dbReference>
<keyword evidence="8 10" id="KW-0694">RNA-binding</keyword>
<sequence>MTINLVNYGLNANFEQAGKTAKGLALARVTEQHHNLYRIVTTQGERQATVAGKFAHENTDPTSFPAVGDWALVTLSADIAVIHQVLPRQSVLAREAVGDRKAGQVIAANVDTIFICMSLNADFNVRRMERYLTMAWDSQAMPVIVLTKADLCDDLPAKLAALSEVSMGVDVIVCSAKTGAGYDKVVAQVPAGRTVAFVGSSGVGKSTLINRLMGQTVLATKTIRADDDKGRHATTFRQLLVLPTGGIVIDTPGMRELQLYTGDLERTFADIATLATQCKFRNCTHTSEPGCAVQAAIQSGTLTTERFESYQKLQREMAYDGLNARQREQAKIDRMFGSKNEMKQVVRQAKAKNNRK</sequence>
<dbReference type="NCBIfam" id="TIGR00157">
    <property type="entry name" value="ribosome small subunit-dependent GTPase A"/>
    <property type="match status" value="1"/>
</dbReference>
<evidence type="ECO:0000256" key="6">
    <source>
        <dbReference type="ARBA" id="ARBA00022801"/>
    </source>
</evidence>
<evidence type="ECO:0000313" key="13">
    <source>
        <dbReference type="EMBL" id="MDQ7938247.1"/>
    </source>
</evidence>
<dbReference type="EC" id="3.6.1.-" evidence="10"/>
<keyword evidence="7 10" id="KW-0862">Zinc</keyword>
<keyword evidence="14" id="KW-1185">Reference proteome</keyword>
<evidence type="ECO:0000256" key="7">
    <source>
        <dbReference type="ARBA" id="ARBA00022833"/>
    </source>
</evidence>
<proteinExistence type="inferred from homology"/>
<comment type="similarity">
    <text evidence="10">Belongs to the TRAFAC class YlqF/YawG GTPase family. RsgA subfamily.</text>
</comment>
<dbReference type="Pfam" id="PF03193">
    <property type="entry name" value="RsgA_GTPase"/>
    <property type="match status" value="1"/>
</dbReference>
<feature type="domain" description="CP-type G" evidence="12">
    <location>
        <begin position="100"/>
        <end position="257"/>
    </location>
</feature>
<evidence type="ECO:0000256" key="2">
    <source>
        <dbReference type="ARBA" id="ARBA00022517"/>
    </source>
</evidence>
<evidence type="ECO:0000259" key="11">
    <source>
        <dbReference type="PROSITE" id="PS50936"/>
    </source>
</evidence>
<keyword evidence="9 10" id="KW-0342">GTP-binding</keyword>
<dbReference type="Proteomes" id="UP001227831">
    <property type="component" value="Unassembled WGS sequence"/>
</dbReference>
<dbReference type="HAMAP" id="MF_01820">
    <property type="entry name" value="GTPase_RsgA"/>
    <property type="match status" value="1"/>
</dbReference>
<accession>A0ABU1ABB5</accession>
<keyword evidence="3 10" id="KW-0479">Metal-binding</keyword>
<dbReference type="InterPro" id="IPR010914">
    <property type="entry name" value="RsgA_GTPase_dom"/>
</dbReference>
<name>A0ABU1ABB5_9LACO</name>
<protein>
    <recommendedName>
        <fullName evidence="10">Small ribosomal subunit biogenesis GTPase RsgA</fullName>
        <ecNumber evidence="10">3.6.1.-</ecNumber>
    </recommendedName>
</protein>
<evidence type="ECO:0000256" key="3">
    <source>
        <dbReference type="ARBA" id="ARBA00022723"/>
    </source>
</evidence>
<keyword evidence="1 10" id="KW-0963">Cytoplasm</keyword>
<keyword evidence="6 10" id="KW-0378">Hydrolase</keyword>
<dbReference type="InterPro" id="IPR030378">
    <property type="entry name" value="G_CP_dom"/>
</dbReference>
<evidence type="ECO:0000256" key="1">
    <source>
        <dbReference type="ARBA" id="ARBA00022490"/>
    </source>
</evidence>
<keyword evidence="5 10" id="KW-0547">Nucleotide-binding</keyword>
<evidence type="ECO:0000256" key="8">
    <source>
        <dbReference type="ARBA" id="ARBA00022884"/>
    </source>
</evidence>
<feature type="binding site" evidence="10">
    <location>
        <position position="278"/>
    </location>
    <ligand>
        <name>Zn(2+)</name>
        <dbReference type="ChEBI" id="CHEBI:29105"/>
    </ligand>
</feature>
<gene>
    <name evidence="10 13" type="primary">rsgA</name>
    <name evidence="13" type="ORF">RA086_11565</name>
</gene>
<keyword evidence="4 10" id="KW-0699">rRNA-binding</keyword>
<evidence type="ECO:0000256" key="4">
    <source>
        <dbReference type="ARBA" id="ARBA00022730"/>
    </source>
</evidence>
<comment type="caution">
    <text evidence="13">The sequence shown here is derived from an EMBL/GenBank/DDBJ whole genome shotgun (WGS) entry which is preliminary data.</text>
</comment>
<feature type="binding site" evidence="10">
    <location>
        <position position="285"/>
    </location>
    <ligand>
        <name>Zn(2+)</name>
        <dbReference type="ChEBI" id="CHEBI:29105"/>
    </ligand>
</feature>
<dbReference type="PROSITE" id="PS50936">
    <property type="entry name" value="ENGC_GTPASE"/>
    <property type="match status" value="1"/>
</dbReference>